<dbReference type="SUPFAM" id="SSF56935">
    <property type="entry name" value="Porins"/>
    <property type="match status" value="1"/>
</dbReference>
<accession>A0A484NW28</accession>
<organism evidence="11">
    <name type="scientific">plant metagenome</name>
    <dbReference type="NCBI Taxonomy" id="1297885"/>
    <lineage>
        <taxon>unclassified sequences</taxon>
        <taxon>metagenomes</taxon>
        <taxon>organismal metagenomes</taxon>
    </lineage>
</organism>
<keyword evidence="6" id="KW-0408">Iron</keyword>
<dbReference type="InterPro" id="IPR000531">
    <property type="entry name" value="Beta-barrel_TonB"/>
</dbReference>
<evidence type="ECO:0000256" key="2">
    <source>
        <dbReference type="ARBA" id="ARBA00022448"/>
    </source>
</evidence>
<keyword evidence="2" id="KW-0813">Transport</keyword>
<keyword evidence="9" id="KW-0998">Cell outer membrane</keyword>
<dbReference type="SMART" id="SM00965">
    <property type="entry name" value="STN"/>
    <property type="match status" value="1"/>
</dbReference>
<dbReference type="PANTHER" id="PTHR30069">
    <property type="entry name" value="TONB-DEPENDENT OUTER MEMBRANE RECEPTOR"/>
    <property type="match status" value="1"/>
</dbReference>
<keyword evidence="7" id="KW-0798">TonB box</keyword>
<dbReference type="Gene3D" id="3.55.50.30">
    <property type="match status" value="1"/>
</dbReference>
<evidence type="ECO:0000256" key="9">
    <source>
        <dbReference type="ARBA" id="ARBA00023237"/>
    </source>
</evidence>
<dbReference type="InterPro" id="IPR039426">
    <property type="entry name" value="TonB-dep_rcpt-like"/>
</dbReference>
<name>A0A484NW28_9ZZZZ</name>
<evidence type="ECO:0000313" key="12">
    <source>
        <dbReference type="EMBL" id="VFR26523.1"/>
    </source>
</evidence>
<evidence type="ECO:0000256" key="6">
    <source>
        <dbReference type="ARBA" id="ARBA00023004"/>
    </source>
</evidence>
<evidence type="ECO:0000256" key="8">
    <source>
        <dbReference type="ARBA" id="ARBA00023136"/>
    </source>
</evidence>
<keyword evidence="11" id="KW-0675">Receptor</keyword>
<evidence type="ECO:0000256" key="1">
    <source>
        <dbReference type="ARBA" id="ARBA00004571"/>
    </source>
</evidence>
<dbReference type="GO" id="GO:0009279">
    <property type="term" value="C:cell outer membrane"/>
    <property type="evidence" value="ECO:0007669"/>
    <property type="project" value="UniProtKB-SubCell"/>
</dbReference>
<dbReference type="CDD" id="cd01347">
    <property type="entry name" value="ligand_gated_channel"/>
    <property type="match status" value="1"/>
</dbReference>
<dbReference type="Pfam" id="PF07660">
    <property type="entry name" value="STN"/>
    <property type="match status" value="1"/>
</dbReference>
<evidence type="ECO:0000256" key="7">
    <source>
        <dbReference type="ARBA" id="ARBA00023077"/>
    </source>
</evidence>
<keyword evidence="3" id="KW-0406">Ion transport</keyword>
<evidence type="ECO:0000259" key="10">
    <source>
        <dbReference type="SMART" id="SM00965"/>
    </source>
</evidence>
<keyword evidence="8" id="KW-0472">Membrane</keyword>
<evidence type="ECO:0000256" key="4">
    <source>
        <dbReference type="ARBA" id="ARBA00022692"/>
    </source>
</evidence>
<sequence length="896" mass="96325">MGLYAGEGVGRSIKKKFFVAALMASTCICAVAATLPKAYAQTSRQTPFNIPAGSLSSALTQFGRQSGLQVTYLPAITSGKQSSGASGTLSPSDALGRILAGSGLSYSISGDTVTVGNSNAGSIADDGSTLLKPIIITGKTGRITADTPYETPGSSAYISSEQIEQRRGTSVGDFLSGIPGVINGDNRNSGSLDVNIRGMQGQGRVPVIVDGASQEASVYRGYMGTASRSYVDPDFISLVSIEKGPSASADATGATGGVVRMSTIGVTDILLPGKSFGVRLKGGFNTNSSSVPALGTWGGYNGGQGYYSTLPSADTLFQPGGMDRPAFLEPTGGSGSVAVAGTTEYVDIVAAYARRKNGNYHAGGNGDDGAHVVFEPNQSGGGYVSNGGLSSFRAGEEVLNTSYDNQSYLLKGTIRLDGGHSLELGWNKYKSEYGEILPTQINVFNRSPYQADLSTIELDTYTARYHWSPEDNDLIDLKVDAFRSETDVRVNSALRSYYPSFGLDFWSPSNVAIGSERYGVTASNTSRLSTSMGDFKLEYGGAWTKEDIGYPDGVDAADVTWKTRQGSRREVSGFTSLEWKPYDWLTLNGSLRYSSFDTFDDTDSSKHSADGWSPVASVTVEPLQGFQIYGKYGSVIRSPSIFETLKSEAFVADTQNFVEPERARSIEIGLNHIQEDIILAGDKLRFHAAYFDNHINNYITRANVRTGEYWNGWNWQTTYGLRRVNLDYAKMRGVELSAEYDTGKYFGGIAWNHYTKTEFCVGSDVELIDGYSRCAAGGIRNSYSLLHVPPKDTLTLNLGARLLDDKLAVGGRVTYTGSRMVDGVGDGSTLATSELKPPEWNPYTLVDIYASYKVSENATFDLAIDNLTDRYYIDALSGSLMPGPGRTVRVNFTTKF</sequence>
<protein>
    <submittedName>
        <fullName evidence="11">Iron siderophore receptor protein</fullName>
    </submittedName>
</protein>
<proteinExistence type="predicted"/>
<keyword evidence="4" id="KW-0812">Transmembrane</keyword>
<dbReference type="PANTHER" id="PTHR30069:SF41">
    <property type="entry name" value="HEME_HEMOPEXIN UTILIZATION PROTEIN C"/>
    <property type="match status" value="1"/>
</dbReference>
<keyword evidence="5" id="KW-0732">Signal</keyword>
<dbReference type="EMBL" id="CAADIB010000001">
    <property type="protein sequence ID" value="VFR17546.1"/>
    <property type="molecule type" value="Genomic_DNA"/>
</dbReference>
<dbReference type="InterPro" id="IPR012910">
    <property type="entry name" value="Plug_dom"/>
</dbReference>
<dbReference type="InterPro" id="IPR036942">
    <property type="entry name" value="Beta-barrel_TonB_sf"/>
</dbReference>
<dbReference type="PROSITE" id="PS52016">
    <property type="entry name" value="TONB_DEPENDENT_REC_3"/>
    <property type="match status" value="1"/>
</dbReference>
<dbReference type="PROSITE" id="PS01156">
    <property type="entry name" value="TONB_DEPENDENT_REC_2"/>
    <property type="match status" value="1"/>
</dbReference>
<dbReference type="InterPro" id="IPR011662">
    <property type="entry name" value="Secretin/TonB_short_N"/>
</dbReference>
<gene>
    <name evidence="12" type="ORF">ANDO1_1165</name>
    <name evidence="11" type="ORF">ANDO2_1073</name>
</gene>
<reference evidence="11" key="1">
    <citation type="submission" date="2019-03" db="EMBL/GenBank/DDBJ databases">
        <authorList>
            <person name="Danneels B."/>
        </authorList>
    </citation>
    <scope>NUCLEOTIDE SEQUENCE</scope>
</reference>
<dbReference type="Pfam" id="PF00593">
    <property type="entry name" value="TonB_dep_Rec_b-barrel"/>
    <property type="match status" value="1"/>
</dbReference>
<dbReference type="Pfam" id="PF07715">
    <property type="entry name" value="Plug"/>
    <property type="match status" value="1"/>
</dbReference>
<dbReference type="EMBL" id="CAADHZ010000017">
    <property type="protein sequence ID" value="VFR26523.1"/>
    <property type="molecule type" value="Genomic_DNA"/>
</dbReference>
<dbReference type="GO" id="GO:0044718">
    <property type="term" value="P:siderophore transmembrane transport"/>
    <property type="evidence" value="ECO:0007669"/>
    <property type="project" value="TreeGrafter"/>
</dbReference>
<dbReference type="InterPro" id="IPR010917">
    <property type="entry name" value="TonB_rcpt_CS"/>
</dbReference>
<evidence type="ECO:0000256" key="3">
    <source>
        <dbReference type="ARBA" id="ARBA00022496"/>
    </source>
</evidence>
<keyword evidence="3" id="KW-0410">Iron transport</keyword>
<feature type="domain" description="Secretin/TonB short N-terminal" evidence="10">
    <location>
        <begin position="68"/>
        <end position="118"/>
    </location>
</feature>
<comment type="subcellular location">
    <subcellularLocation>
        <location evidence="1">Cell outer membrane</location>
        <topology evidence="1">Multi-pass membrane protein</topology>
    </subcellularLocation>
</comment>
<dbReference type="Gene3D" id="2.170.130.10">
    <property type="entry name" value="TonB-dependent receptor, plug domain"/>
    <property type="match status" value="1"/>
</dbReference>
<dbReference type="Gene3D" id="2.40.170.20">
    <property type="entry name" value="TonB-dependent receptor, beta-barrel domain"/>
    <property type="match status" value="1"/>
</dbReference>
<dbReference type="AlphaFoldDB" id="A0A484NW28"/>
<dbReference type="InterPro" id="IPR037066">
    <property type="entry name" value="Plug_dom_sf"/>
</dbReference>
<evidence type="ECO:0000313" key="11">
    <source>
        <dbReference type="EMBL" id="VFR17546.1"/>
    </source>
</evidence>
<evidence type="ECO:0000256" key="5">
    <source>
        <dbReference type="ARBA" id="ARBA00022729"/>
    </source>
</evidence>
<dbReference type="GO" id="GO:0015344">
    <property type="term" value="F:siderophore uptake transmembrane transporter activity"/>
    <property type="evidence" value="ECO:0007669"/>
    <property type="project" value="TreeGrafter"/>
</dbReference>